<name>A0A0F9QWU9_9ZZZZ</name>
<sequence length="130" mass="15791">MLLSEFKQKYSNLIIEYEEENPDKHAIWHNDFTKSFISWLQKKNIKITYKYIKIKAYNKISEFFLNYLKEHAYLSKKALVGIYKDTIHPPVEEFKVIKREFSSLINYHLKYGVLEHYSLYTFKINKNLVN</sequence>
<gene>
    <name evidence="1" type="ORF">LCGC14_0668000</name>
</gene>
<comment type="caution">
    <text evidence="1">The sequence shown here is derived from an EMBL/GenBank/DDBJ whole genome shotgun (WGS) entry which is preliminary data.</text>
</comment>
<reference evidence="1" key="1">
    <citation type="journal article" date="2015" name="Nature">
        <title>Complex archaea that bridge the gap between prokaryotes and eukaryotes.</title>
        <authorList>
            <person name="Spang A."/>
            <person name="Saw J.H."/>
            <person name="Jorgensen S.L."/>
            <person name="Zaremba-Niedzwiedzka K."/>
            <person name="Martijn J."/>
            <person name="Lind A.E."/>
            <person name="van Eijk R."/>
            <person name="Schleper C."/>
            <person name="Guy L."/>
            <person name="Ettema T.J."/>
        </authorList>
    </citation>
    <scope>NUCLEOTIDE SEQUENCE</scope>
</reference>
<dbReference type="EMBL" id="LAZR01001304">
    <property type="protein sequence ID" value="KKN46934.1"/>
    <property type="molecule type" value="Genomic_DNA"/>
</dbReference>
<evidence type="ECO:0000313" key="1">
    <source>
        <dbReference type="EMBL" id="KKN46934.1"/>
    </source>
</evidence>
<accession>A0A0F9QWU9</accession>
<organism evidence="1">
    <name type="scientific">marine sediment metagenome</name>
    <dbReference type="NCBI Taxonomy" id="412755"/>
    <lineage>
        <taxon>unclassified sequences</taxon>
        <taxon>metagenomes</taxon>
        <taxon>ecological metagenomes</taxon>
    </lineage>
</organism>
<dbReference type="AlphaFoldDB" id="A0A0F9QWU9"/>
<protein>
    <submittedName>
        <fullName evidence="1">Uncharacterized protein</fullName>
    </submittedName>
</protein>
<proteinExistence type="predicted"/>